<dbReference type="STRING" id="1797259.A2989_02125"/>
<dbReference type="EMBL" id="MEXN01000009">
    <property type="protein sequence ID" value="OGD03091.1"/>
    <property type="molecule type" value="Genomic_DNA"/>
</dbReference>
<evidence type="ECO:0000313" key="3">
    <source>
        <dbReference type="Proteomes" id="UP000177080"/>
    </source>
</evidence>
<keyword evidence="1" id="KW-1133">Transmembrane helix</keyword>
<evidence type="ECO:0000256" key="1">
    <source>
        <dbReference type="SAM" id="Phobius"/>
    </source>
</evidence>
<evidence type="ECO:0000313" key="2">
    <source>
        <dbReference type="EMBL" id="OGD03091.1"/>
    </source>
</evidence>
<proteinExistence type="predicted"/>
<feature type="transmembrane region" description="Helical" evidence="1">
    <location>
        <begin position="264"/>
        <end position="284"/>
    </location>
</feature>
<keyword evidence="1" id="KW-0472">Membrane</keyword>
<keyword evidence="1" id="KW-0812">Transmembrane</keyword>
<gene>
    <name evidence="2" type="ORF">A2989_02125</name>
</gene>
<name>A0A1F4ZAE6_9BACT</name>
<protein>
    <submittedName>
        <fullName evidence="2">Uncharacterized protein</fullName>
    </submittedName>
</protein>
<dbReference type="Proteomes" id="UP000177080">
    <property type="component" value="Unassembled WGS sequence"/>
</dbReference>
<dbReference type="SUPFAM" id="SSF63825">
    <property type="entry name" value="YWTD domain"/>
    <property type="match status" value="1"/>
</dbReference>
<dbReference type="AlphaFoldDB" id="A0A1F4ZAE6"/>
<comment type="caution">
    <text evidence="2">The sequence shown here is derived from an EMBL/GenBank/DDBJ whole genome shotgun (WGS) entry which is preliminary data.</text>
</comment>
<sequence length="621" mass="68162">MEVSVGKAMGQLGGGRWAQVHDFVPEDEVKLIQRGRLVAVLGVEGGDGGEEATPVETGREVLARLHELYYGEVEGGAGEHLVRAIERVGSEMEEGGVRVEVVAVVLMDEVIFVAAWGGGVWTRTPEGKEGWISRAGEQESVRAGVKSFSGRGREGQVIVIGNSRFWEGVAVGTLRTAVARGEGEWAEAVGTVLHGNDRGRGGAGAIIKIQGLRFKIQEEKPRPEEVVRPQEVKERKERWWEKWGRKTGPVYVEYRDRTKERKKLLIGGLMFLVILAAGAGVGWARKVRLDRRNSVLGVGIEELSAKLDEVSGLLPINPVRARQLVMEAGERLEELRVGGAGDERWVTLESKYKRLKEEAGGIVRPSPKEIIDLGLVREGMVGKKMVKTDEKLMVLDVKEGRLVEVNPSRGSGEVVAGGEMFAGAKLIASYPGKLMVLSNKGIAECPMVNIQCSIRVNRDESWGEISDMEIWAGNIYLLGRDQVWVYRATESGYGTKSAWLVEQAELGGNMAIDGNIWILSRAGEQESVRVEVRKYTRGVREDFGVVGVEDFGGDVIYTDGEAEKLYVLDSGNSRVVVFGKDGQYDRQYVLDQAGGASDVVVDEIGKKMYLLEGSKIWEVQL</sequence>
<reference evidence="2 3" key="1">
    <citation type="journal article" date="2016" name="Nat. Commun.">
        <title>Thousands of microbial genomes shed light on interconnected biogeochemical processes in an aquifer system.</title>
        <authorList>
            <person name="Anantharaman K."/>
            <person name="Brown C.T."/>
            <person name="Hug L.A."/>
            <person name="Sharon I."/>
            <person name="Castelle C.J."/>
            <person name="Probst A.J."/>
            <person name="Thomas B.C."/>
            <person name="Singh A."/>
            <person name="Wilkins M.J."/>
            <person name="Karaoz U."/>
            <person name="Brodie E.L."/>
            <person name="Williams K.H."/>
            <person name="Hubbard S.S."/>
            <person name="Banfield J.F."/>
        </authorList>
    </citation>
    <scope>NUCLEOTIDE SEQUENCE [LARGE SCALE GENOMIC DNA]</scope>
</reference>
<accession>A0A1F4ZAE6</accession>
<organism evidence="2 3">
    <name type="scientific">Candidatus Amesbacteria bacterium RIFCSPLOWO2_01_FULL_48_25</name>
    <dbReference type="NCBI Taxonomy" id="1797259"/>
    <lineage>
        <taxon>Bacteria</taxon>
        <taxon>Candidatus Amesiibacteriota</taxon>
    </lineage>
</organism>